<evidence type="ECO:0000313" key="1">
    <source>
        <dbReference type="EMBL" id="QGU32903.1"/>
    </source>
</evidence>
<proteinExistence type="predicted"/>
<evidence type="ECO:0000313" key="2">
    <source>
        <dbReference type="Proteomes" id="UP000426424"/>
    </source>
</evidence>
<gene>
    <name evidence="1" type="ORF">E6P07_07855</name>
</gene>
<protein>
    <recommendedName>
        <fullName evidence="3">HTH HARE-type domain-containing protein</fullName>
    </recommendedName>
</protein>
<reference evidence="1 2" key="1">
    <citation type="submission" date="2019-12" db="EMBL/GenBank/DDBJ databases">
        <title>The complete genome of the thermophilic, anoxygenic phototrophic gammaproteobacterium Thermochromatium tepidum.</title>
        <authorList>
            <person name="Sattley W.M."/>
            <person name="Swingley W.D."/>
            <person name="Burchell B.M."/>
            <person name="Gurbani S.A."/>
            <person name="Kujawa C.M."/>
            <person name="Nuccio D.A."/>
            <person name="Schladweiler J."/>
            <person name="Shaffer K.N."/>
            <person name="Stokes L.M."/>
            <person name="Touchman J.W."/>
            <person name="Blankenship R.E."/>
            <person name="Madigan M.T."/>
        </authorList>
    </citation>
    <scope>NUCLEOTIDE SEQUENCE [LARGE SCALE GENOMIC DNA]</scope>
    <source>
        <strain evidence="1 2">ATCC 43061</strain>
    </source>
</reference>
<organism evidence="1 2">
    <name type="scientific">Thermochromatium tepidum ATCC 43061</name>
    <dbReference type="NCBI Taxonomy" id="316276"/>
    <lineage>
        <taxon>Bacteria</taxon>
        <taxon>Pseudomonadati</taxon>
        <taxon>Pseudomonadota</taxon>
        <taxon>Gammaproteobacteria</taxon>
        <taxon>Chromatiales</taxon>
        <taxon>Chromatiaceae</taxon>
        <taxon>Thermochromatium</taxon>
    </lineage>
</organism>
<dbReference type="Proteomes" id="UP000426424">
    <property type="component" value="Chromosome"/>
</dbReference>
<dbReference type="OrthoDB" id="3078236at2"/>
<accession>A0A6I6E8B7</accession>
<sequence length="252" mass="28604">MQPTKVTERIKAKALELLEQHPEGLRYSELHAKILESDGTFKPNTINSCIWNLDATYPEMVYKPSKGLFRLLKNKPTDTDVLTPPPSVATVAASKVKEEDFYAPFADWLKNDIEDVTHAIPLGGNKFKDKWGTPDVVGKRESMRSDIIKGPTEIVSAEIKTETFQLVTAFGQACAYKLFSHRVYLVIPRQSQKEEISRLDSLCQIFGIGLVTFDAENPSTPDFRIQVRPARHEPDLFYTNRNMALIERELFS</sequence>
<dbReference type="RefSeq" id="WP_153975097.1">
    <property type="nucleotide sequence ID" value="NZ_CP039268.1"/>
</dbReference>
<keyword evidence="2" id="KW-1185">Reference proteome</keyword>
<name>A0A6I6E8B7_THETI</name>
<dbReference type="AlphaFoldDB" id="A0A6I6E8B7"/>
<dbReference type="KEGG" id="ttp:E6P07_07855"/>
<dbReference type="EMBL" id="CP039268">
    <property type="protein sequence ID" value="QGU32903.1"/>
    <property type="molecule type" value="Genomic_DNA"/>
</dbReference>
<evidence type="ECO:0008006" key="3">
    <source>
        <dbReference type="Google" id="ProtNLM"/>
    </source>
</evidence>